<name>A0A0K1Q0L1_9BACT</name>
<gene>
    <name evidence="3" type="ORF">AKJ09_05613</name>
</gene>
<feature type="compositionally biased region" description="Gly residues" evidence="1">
    <location>
        <begin position="48"/>
        <end position="62"/>
    </location>
</feature>
<protein>
    <recommendedName>
        <fullName evidence="2">DUF4266 domain-containing protein</fullName>
    </recommendedName>
</protein>
<dbReference type="AlphaFoldDB" id="A0A0K1Q0L1"/>
<sequence>MSITSVIAGTGCTHVKPYERSKLAHPTMATDDLAGPAEQHMRSVQEGAAGGSGGGESGCGCN</sequence>
<evidence type="ECO:0000313" key="3">
    <source>
        <dbReference type="EMBL" id="AKU98949.1"/>
    </source>
</evidence>
<keyword evidence="4" id="KW-1185">Reference proteome</keyword>
<feature type="domain" description="DUF4266" evidence="2">
    <location>
        <begin position="15"/>
        <end position="62"/>
    </location>
</feature>
<proteinExistence type="predicted"/>
<organism evidence="3 4">
    <name type="scientific">Labilithrix luteola</name>
    <dbReference type="NCBI Taxonomy" id="1391654"/>
    <lineage>
        <taxon>Bacteria</taxon>
        <taxon>Pseudomonadati</taxon>
        <taxon>Myxococcota</taxon>
        <taxon>Polyangia</taxon>
        <taxon>Polyangiales</taxon>
        <taxon>Labilitrichaceae</taxon>
        <taxon>Labilithrix</taxon>
    </lineage>
</organism>
<dbReference type="KEGG" id="llu:AKJ09_05613"/>
<evidence type="ECO:0000256" key="1">
    <source>
        <dbReference type="SAM" id="MobiDB-lite"/>
    </source>
</evidence>
<dbReference type="InterPro" id="IPR025362">
    <property type="entry name" value="DUF4266"/>
</dbReference>
<accession>A0A0K1Q0L1</accession>
<dbReference type="Proteomes" id="UP000064967">
    <property type="component" value="Chromosome"/>
</dbReference>
<evidence type="ECO:0000313" key="4">
    <source>
        <dbReference type="Proteomes" id="UP000064967"/>
    </source>
</evidence>
<reference evidence="3 4" key="1">
    <citation type="submission" date="2015-08" db="EMBL/GenBank/DDBJ databases">
        <authorList>
            <person name="Babu N.S."/>
            <person name="Beckwith C.J."/>
            <person name="Beseler K.G."/>
            <person name="Brison A."/>
            <person name="Carone J.V."/>
            <person name="Caskin T.P."/>
            <person name="Diamond M."/>
            <person name="Durham M.E."/>
            <person name="Foxe J.M."/>
            <person name="Go M."/>
            <person name="Henderson B.A."/>
            <person name="Jones I.B."/>
            <person name="McGettigan J.A."/>
            <person name="Micheletti S.J."/>
            <person name="Nasrallah M.E."/>
            <person name="Ortiz D."/>
            <person name="Piller C.R."/>
            <person name="Privatt S.R."/>
            <person name="Schneider S.L."/>
            <person name="Sharp S."/>
            <person name="Smith T.C."/>
            <person name="Stanton J.D."/>
            <person name="Ullery H.E."/>
            <person name="Wilson R.J."/>
            <person name="Serrano M.G."/>
            <person name="Buck G."/>
            <person name="Lee V."/>
            <person name="Wang Y."/>
            <person name="Carvalho R."/>
            <person name="Voegtly L."/>
            <person name="Shi R."/>
            <person name="Duckworth R."/>
            <person name="Johnson A."/>
            <person name="Loviza R."/>
            <person name="Walstead R."/>
            <person name="Shah Z."/>
            <person name="Kiflezghi M."/>
            <person name="Wade K."/>
            <person name="Ball S.L."/>
            <person name="Bradley K.W."/>
            <person name="Asai D.J."/>
            <person name="Bowman C.A."/>
            <person name="Russell D.A."/>
            <person name="Pope W.H."/>
            <person name="Jacobs-Sera D."/>
            <person name="Hendrix R.W."/>
            <person name="Hatfull G.F."/>
        </authorList>
    </citation>
    <scope>NUCLEOTIDE SEQUENCE [LARGE SCALE GENOMIC DNA]</scope>
    <source>
        <strain evidence="3 4">DSM 27648</strain>
    </source>
</reference>
<dbReference type="Pfam" id="PF14086">
    <property type="entry name" value="DUF4266"/>
    <property type="match status" value="1"/>
</dbReference>
<evidence type="ECO:0000259" key="2">
    <source>
        <dbReference type="Pfam" id="PF14086"/>
    </source>
</evidence>
<dbReference type="STRING" id="1391654.AKJ09_05613"/>
<dbReference type="EMBL" id="CP012333">
    <property type="protein sequence ID" value="AKU98949.1"/>
    <property type="molecule type" value="Genomic_DNA"/>
</dbReference>
<feature type="region of interest" description="Disordered" evidence="1">
    <location>
        <begin position="17"/>
        <end position="62"/>
    </location>
</feature>